<evidence type="ECO:0000256" key="6">
    <source>
        <dbReference type="ARBA" id="ARBA00022777"/>
    </source>
</evidence>
<dbReference type="InterPro" id="IPR001057">
    <property type="entry name" value="Glu/AcGlu_kinase"/>
</dbReference>
<gene>
    <name evidence="8" type="primary">proB</name>
    <name evidence="10" type="ORF">RV04_GL000350</name>
</gene>
<keyword evidence="2 8" id="KW-0028">Amino-acid biosynthesis</keyword>
<keyword evidence="11" id="KW-1185">Reference proteome</keyword>
<dbReference type="Proteomes" id="UP000182077">
    <property type="component" value="Unassembled WGS sequence"/>
</dbReference>
<dbReference type="InterPro" id="IPR036393">
    <property type="entry name" value="AceGlu_kinase-like_sf"/>
</dbReference>
<keyword evidence="5 8" id="KW-0547">Nucleotide-binding</keyword>
<dbReference type="InterPro" id="IPR011529">
    <property type="entry name" value="Glu_5kinase"/>
</dbReference>
<feature type="binding site" evidence="8">
    <location>
        <begin position="171"/>
        <end position="172"/>
    </location>
    <ligand>
        <name>ATP</name>
        <dbReference type="ChEBI" id="CHEBI:30616"/>
    </ligand>
</feature>
<comment type="subcellular location">
    <subcellularLocation>
        <location evidence="8">Cytoplasm</location>
    </subcellularLocation>
</comment>
<feature type="binding site" evidence="8">
    <location>
        <position position="55"/>
    </location>
    <ligand>
        <name>substrate</name>
    </ligand>
</feature>
<feature type="domain" description="Aspartate/glutamate/uridylate kinase" evidence="9">
    <location>
        <begin position="10"/>
        <end position="237"/>
    </location>
</feature>
<evidence type="ECO:0000256" key="3">
    <source>
        <dbReference type="ARBA" id="ARBA00022650"/>
    </source>
</evidence>
<feature type="binding site" evidence="8">
    <location>
        <position position="15"/>
    </location>
    <ligand>
        <name>ATP</name>
        <dbReference type="ChEBI" id="CHEBI:30616"/>
    </ligand>
</feature>
<dbReference type="InterPro" id="IPR005715">
    <property type="entry name" value="Glu_5kinase/COase_Synthase"/>
</dbReference>
<dbReference type="InterPro" id="IPR001048">
    <property type="entry name" value="Asp/Glu/Uridylate_kinase"/>
</dbReference>
<dbReference type="PANTHER" id="PTHR43654">
    <property type="entry name" value="GLUTAMATE 5-KINASE"/>
    <property type="match status" value="1"/>
</dbReference>
<dbReference type="STRING" id="249189.RV04_GL000350"/>
<dbReference type="Pfam" id="PF00696">
    <property type="entry name" value="AA_kinase"/>
    <property type="match status" value="1"/>
</dbReference>
<keyword evidence="3 8" id="KW-0641">Proline biosynthesis</keyword>
<feature type="binding site" evidence="8">
    <location>
        <position position="135"/>
    </location>
    <ligand>
        <name>substrate</name>
    </ligand>
</feature>
<dbReference type="NCBIfam" id="TIGR01027">
    <property type="entry name" value="proB"/>
    <property type="match status" value="1"/>
</dbReference>
<comment type="pathway">
    <text evidence="8">Amino-acid biosynthesis; L-proline biosynthesis; L-glutamate 5-semialdehyde from L-glutamate: step 1/2.</text>
</comment>
<evidence type="ECO:0000313" key="10">
    <source>
        <dbReference type="EMBL" id="OJG47103.1"/>
    </source>
</evidence>
<dbReference type="UniPathway" id="UPA00098">
    <property type="reaction ID" value="UER00359"/>
</dbReference>
<dbReference type="SUPFAM" id="SSF53633">
    <property type="entry name" value="Carbamate kinase-like"/>
    <property type="match status" value="1"/>
</dbReference>
<dbReference type="EMBL" id="JXKQ01000001">
    <property type="protein sequence ID" value="OJG47103.1"/>
    <property type="molecule type" value="Genomic_DNA"/>
</dbReference>
<dbReference type="GO" id="GO:0005829">
    <property type="term" value="C:cytosol"/>
    <property type="evidence" value="ECO:0007669"/>
    <property type="project" value="TreeGrafter"/>
</dbReference>
<comment type="catalytic activity">
    <reaction evidence="8">
        <text>L-glutamate + ATP = L-glutamyl 5-phosphate + ADP</text>
        <dbReference type="Rhea" id="RHEA:14877"/>
        <dbReference type="ChEBI" id="CHEBI:29985"/>
        <dbReference type="ChEBI" id="CHEBI:30616"/>
        <dbReference type="ChEBI" id="CHEBI:58274"/>
        <dbReference type="ChEBI" id="CHEBI:456216"/>
        <dbReference type="EC" id="2.7.2.11"/>
    </reaction>
</comment>
<keyword evidence="6 8" id="KW-0418">Kinase</keyword>
<keyword evidence="4 8" id="KW-0808">Transferase</keyword>
<dbReference type="HAMAP" id="MF_00456">
    <property type="entry name" value="ProB"/>
    <property type="match status" value="1"/>
</dbReference>
<dbReference type="CDD" id="cd04242">
    <property type="entry name" value="AAK_G5K_ProB"/>
    <property type="match status" value="1"/>
</dbReference>
<evidence type="ECO:0000256" key="5">
    <source>
        <dbReference type="ARBA" id="ARBA00022741"/>
    </source>
</evidence>
<dbReference type="GO" id="GO:0005524">
    <property type="term" value="F:ATP binding"/>
    <property type="evidence" value="ECO:0007669"/>
    <property type="project" value="UniProtKB-KW"/>
</dbReference>
<evidence type="ECO:0000313" key="11">
    <source>
        <dbReference type="Proteomes" id="UP000182077"/>
    </source>
</evidence>
<dbReference type="EC" id="2.7.2.11" evidence="8"/>
<feature type="binding site" evidence="8">
    <location>
        <position position="151"/>
    </location>
    <ligand>
        <name>substrate</name>
    </ligand>
</feature>
<dbReference type="Gene3D" id="3.40.1160.10">
    <property type="entry name" value="Acetylglutamate kinase-like"/>
    <property type="match status" value="1"/>
</dbReference>
<dbReference type="InterPro" id="IPR041739">
    <property type="entry name" value="G5K_ProB"/>
</dbReference>
<dbReference type="AlphaFoldDB" id="A0A1L8TSB2"/>
<dbReference type="PIRSF" id="PIRSF000729">
    <property type="entry name" value="GK"/>
    <property type="match status" value="1"/>
</dbReference>
<reference evidence="10 11" key="1">
    <citation type="submission" date="2014-12" db="EMBL/GenBank/DDBJ databases">
        <title>Draft genome sequences of 29 type strains of Enterococci.</title>
        <authorList>
            <person name="Zhong Z."/>
            <person name="Sun Z."/>
            <person name="Liu W."/>
            <person name="Zhang W."/>
            <person name="Zhang H."/>
        </authorList>
    </citation>
    <scope>NUCLEOTIDE SEQUENCE [LARGE SCALE GENOMIC DNA]</scope>
    <source>
        <strain evidence="10 11">DSM 17122</strain>
    </source>
</reference>
<organism evidence="10 11">
    <name type="scientific">Enterococcus hermanniensis</name>
    <dbReference type="NCBI Taxonomy" id="249189"/>
    <lineage>
        <taxon>Bacteria</taxon>
        <taxon>Bacillati</taxon>
        <taxon>Bacillota</taxon>
        <taxon>Bacilli</taxon>
        <taxon>Lactobacillales</taxon>
        <taxon>Enterococcaceae</taxon>
        <taxon>Enterococcus</taxon>
    </lineage>
</organism>
<keyword evidence="7 8" id="KW-0067">ATP-binding</keyword>
<dbReference type="GO" id="GO:0055129">
    <property type="term" value="P:L-proline biosynthetic process"/>
    <property type="evidence" value="ECO:0007669"/>
    <property type="project" value="UniProtKB-UniRule"/>
</dbReference>
<evidence type="ECO:0000256" key="8">
    <source>
        <dbReference type="HAMAP-Rule" id="MF_00456"/>
    </source>
</evidence>
<dbReference type="PANTHER" id="PTHR43654:SF1">
    <property type="entry name" value="ISOPENTENYL PHOSPHATE KINASE"/>
    <property type="match status" value="1"/>
</dbReference>
<evidence type="ECO:0000256" key="4">
    <source>
        <dbReference type="ARBA" id="ARBA00022679"/>
    </source>
</evidence>
<evidence type="ECO:0000256" key="1">
    <source>
        <dbReference type="ARBA" id="ARBA00022490"/>
    </source>
</evidence>
<name>A0A1L8TSB2_9ENTE</name>
<dbReference type="PRINTS" id="PR00474">
    <property type="entry name" value="GLU5KINASE"/>
</dbReference>
<sequence length="259" mass="27799">MLRREIRDANVIVIKVGTSLLVSSEHGVAESVITRLACVLSELTAEGKQVILVSSGAVGIGLIQLGAVSRSAAAAVGQGKLTSLYEKAFEKEDQQIGQLLLSREVLAYPESQANFAETIHELLANKILPIINENDAVTIDEENHLAKFADNDELALLVSKAVQADLLIMLSDVNGLYSENPFMNEEATMFQHLATIDQTLIENASPALDGFSRGGIRSKLKTASGALASNISMILANGKRPEVLFDILAGQEIGTLFKR</sequence>
<evidence type="ECO:0000256" key="7">
    <source>
        <dbReference type="ARBA" id="ARBA00022840"/>
    </source>
</evidence>
<comment type="caution">
    <text evidence="10">The sequence shown here is derived from an EMBL/GenBank/DDBJ whole genome shotgun (WGS) entry which is preliminary data.</text>
</comment>
<dbReference type="GO" id="GO:0004349">
    <property type="term" value="F:glutamate 5-kinase activity"/>
    <property type="evidence" value="ECO:0007669"/>
    <property type="project" value="UniProtKB-UniRule"/>
</dbReference>
<evidence type="ECO:0000259" key="9">
    <source>
        <dbReference type="Pfam" id="PF00696"/>
    </source>
</evidence>
<dbReference type="FunFam" id="3.40.1160.10:FF:000006">
    <property type="entry name" value="Glutamate 5-kinase"/>
    <property type="match status" value="1"/>
</dbReference>
<keyword evidence="1 8" id="KW-0963">Cytoplasm</keyword>
<comment type="similarity">
    <text evidence="8">Belongs to the glutamate 5-kinase family.</text>
</comment>
<evidence type="ECO:0000256" key="2">
    <source>
        <dbReference type="ARBA" id="ARBA00022605"/>
    </source>
</evidence>
<comment type="caution">
    <text evidence="8">Lacks conserved residue(s) required for the propagation of feature annotation.</text>
</comment>
<accession>A0A1L8TSB2</accession>
<comment type="function">
    <text evidence="8">Catalyzes the transfer of a phosphate group to glutamate to form L-glutamate 5-phosphate.</text>
</comment>
<dbReference type="RefSeq" id="WP_245791028.1">
    <property type="nucleotide sequence ID" value="NZ_JBHSHK010000005.1"/>
</dbReference>
<proteinExistence type="inferred from homology"/>
<protein>
    <recommendedName>
        <fullName evidence="8">Glutamate 5-kinase</fullName>
        <ecNumber evidence="8">2.7.2.11</ecNumber>
    </recommendedName>
    <alternativeName>
        <fullName evidence="8">Gamma-glutamyl kinase</fullName>
        <shortName evidence="8">GK</shortName>
    </alternativeName>
</protein>